<dbReference type="SUPFAM" id="SSF53474">
    <property type="entry name" value="alpha/beta-Hydrolases"/>
    <property type="match status" value="1"/>
</dbReference>
<evidence type="ECO:0000259" key="3">
    <source>
        <dbReference type="Pfam" id="PF12697"/>
    </source>
</evidence>
<name>A0A0L0DSU9_THETB</name>
<gene>
    <name evidence="4" type="ORF">AMSG_10939</name>
</gene>
<feature type="domain" description="AB hydrolase-1" evidence="3">
    <location>
        <begin position="2"/>
        <end position="107"/>
    </location>
</feature>
<dbReference type="OrthoDB" id="8119704at2759"/>
<dbReference type="GeneID" id="25569038"/>
<evidence type="ECO:0000256" key="1">
    <source>
        <dbReference type="ARBA" id="ARBA00008645"/>
    </source>
</evidence>
<keyword evidence="2 4" id="KW-0378">Hydrolase</keyword>
<evidence type="ECO:0000256" key="2">
    <source>
        <dbReference type="ARBA" id="ARBA00022801"/>
    </source>
</evidence>
<dbReference type="InterPro" id="IPR000073">
    <property type="entry name" value="AB_hydrolase_1"/>
</dbReference>
<dbReference type="PANTHER" id="PTHR46118">
    <property type="entry name" value="PROTEIN ABHD11"/>
    <property type="match status" value="1"/>
</dbReference>
<reference evidence="4 5" key="1">
    <citation type="submission" date="2010-05" db="EMBL/GenBank/DDBJ databases">
        <title>The Genome Sequence of Thecamonas trahens ATCC 50062.</title>
        <authorList>
            <consortium name="The Broad Institute Genome Sequencing Platform"/>
            <person name="Russ C."/>
            <person name="Cuomo C."/>
            <person name="Shea T."/>
            <person name="Young S.K."/>
            <person name="Zeng Q."/>
            <person name="Koehrsen M."/>
            <person name="Haas B."/>
            <person name="Borodovsky M."/>
            <person name="Guigo R."/>
            <person name="Alvarado L."/>
            <person name="Berlin A."/>
            <person name="Bochicchio J."/>
            <person name="Borenstein D."/>
            <person name="Chapman S."/>
            <person name="Chen Z."/>
            <person name="Freedman E."/>
            <person name="Gellesch M."/>
            <person name="Goldberg J."/>
            <person name="Griggs A."/>
            <person name="Gujja S."/>
            <person name="Heilman E."/>
            <person name="Heiman D."/>
            <person name="Hepburn T."/>
            <person name="Howarth C."/>
            <person name="Jen D."/>
            <person name="Larson L."/>
            <person name="Mehta T."/>
            <person name="Park D."/>
            <person name="Pearson M."/>
            <person name="Roberts A."/>
            <person name="Saif S."/>
            <person name="Shenoy N."/>
            <person name="Sisk P."/>
            <person name="Stolte C."/>
            <person name="Sykes S."/>
            <person name="Thomson T."/>
            <person name="Walk T."/>
            <person name="White J."/>
            <person name="Yandava C."/>
            <person name="Burger G."/>
            <person name="Gray M.W."/>
            <person name="Holland P.W.H."/>
            <person name="King N."/>
            <person name="Lang F.B.F."/>
            <person name="Roger A.J."/>
            <person name="Ruiz-Trillo I."/>
            <person name="Lander E."/>
            <person name="Nusbaum C."/>
        </authorList>
    </citation>
    <scope>NUCLEOTIDE SEQUENCE [LARGE SCALE GENOMIC DNA]</scope>
    <source>
        <strain evidence="4 5">ATCC 50062</strain>
    </source>
</reference>
<dbReference type="Proteomes" id="UP000054408">
    <property type="component" value="Unassembled WGS sequence"/>
</dbReference>
<organism evidence="4 5">
    <name type="scientific">Thecamonas trahens ATCC 50062</name>
    <dbReference type="NCBI Taxonomy" id="461836"/>
    <lineage>
        <taxon>Eukaryota</taxon>
        <taxon>Apusozoa</taxon>
        <taxon>Apusomonadida</taxon>
        <taxon>Apusomonadidae</taxon>
        <taxon>Thecamonas</taxon>
    </lineage>
</organism>
<dbReference type="STRING" id="461836.A0A0L0DSU9"/>
<keyword evidence="5" id="KW-1185">Reference proteome</keyword>
<accession>A0A0L0DSU9</accession>
<dbReference type="GO" id="GO:0016787">
    <property type="term" value="F:hydrolase activity"/>
    <property type="evidence" value="ECO:0007669"/>
    <property type="project" value="UniProtKB-KW"/>
</dbReference>
<dbReference type="Pfam" id="PF12697">
    <property type="entry name" value="Abhydrolase_6"/>
    <property type="match status" value="1"/>
</dbReference>
<proteinExistence type="inferred from homology"/>
<dbReference type="AlphaFoldDB" id="A0A0L0DSU9"/>
<dbReference type="Gene3D" id="3.40.50.1820">
    <property type="entry name" value="alpha/beta hydrolase"/>
    <property type="match status" value="1"/>
</dbReference>
<dbReference type="EMBL" id="GL349498">
    <property type="protein sequence ID" value="KNC55297.1"/>
    <property type="molecule type" value="Genomic_DNA"/>
</dbReference>
<comment type="similarity">
    <text evidence="1">Belongs to the AB hydrolase superfamily.</text>
</comment>
<dbReference type="RefSeq" id="XP_013753117.1">
    <property type="nucleotide sequence ID" value="XM_013897663.1"/>
</dbReference>
<dbReference type="PANTHER" id="PTHR46118:SF4">
    <property type="entry name" value="PROTEIN ABHD11"/>
    <property type="match status" value="1"/>
</dbReference>
<evidence type="ECO:0000313" key="4">
    <source>
        <dbReference type="EMBL" id="KNC55297.1"/>
    </source>
</evidence>
<protein>
    <submittedName>
        <fullName evidence="4">Alpha/beta hydrolase fold protein</fullName>
    </submittedName>
</protein>
<sequence>MHGLLGSSQNWRALTKALAKSAQRTVYAVDARNHGGSEWVGEMDYVRMAGDVEAFVAEVVAAEAGQDVAPVLIGHSMGGKVMMEAALGMGKEKVAGLVSVDMAPVAFDLEARSEVGSLRVCHAVQGGCPCGNLCARSGGPGLPHDEHYRLWLQG</sequence>
<dbReference type="InterPro" id="IPR029058">
    <property type="entry name" value="AB_hydrolase_fold"/>
</dbReference>
<dbReference type="eggNOG" id="KOG2382">
    <property type="taxonomic scope" value="Eukaryota"/>
</dbReference>
<dbReference type="OMA" id="HFVECED"/>
<evidence type="ECO:0000313" key="5">
    <source>
        <dbReference type="Proteomes" id="UP000054408"/>
    </source>
</evidence>